<dbReference type="GO" id="GO:0042254">
    <property type="term" value="P:ribosome biogenesis"/>
    <property type="evidence" value="ECO:0007669"/>
    <property type="project" value="UniProtKB-UniRule"/>
</dbReference>
<keyword evidence="4 8" id="KW-0547">Nucleotide-binding</keyword>
<dbReference type="NCBIfam" id="NF008955">
    <property type="entry name" value="PRK12297.1"/>
    <property type="match status" value="1"/>
</dbReference>
<dbReference type="FunFam" id="2.70.210.12:FF:000001">
    <property type="entry name" value="GTPase Obg"/>
    <property type="match status" value="1"/>
</dbReference>
<evidence type="ECO:0000256" key="8">
    <source>
        <dbReference type="HAMAP-Rule" id="MF_01454"/>
    </source>
</evidence>
<organism evidence="11 12">
    <name type="scientific">Pseudoruegeria aquimaris</name>
    <dbReference type="NCBI Taxonomy" id="393663"/>
    <lineage>
        <taxon>Bacteria</taxon>
        <taxon>Pseudomonadati</taxon>
        <taxon>Pseudomonadota</taxon>
        <taxon>Alphaproteobacteria</taxon>
        <taxon>Rhodobacterales</taxon>
        <taxon>Roseobacteraceae</taxon>
        <taxon>Pseudoruegeria</taxon>
    </lineage>
</organism>
<feature type="domain" description="Obg" evidence="10">
    <location>
        <begin position="1"/>
        <end position="159"/>
    </location>
</feature>
<dbReference type="Pfam" id="PF01926">
    <property type="entry name" value="MMR_HSR1"/>
    <property type="match status" value="1"/>
</dbReference>
<feature type="binding site" evidence="8">
    <location>
        <position position="193"/>
    </location>
    <ligand>
        <name>Mg(2+)</name>
        <dbReference type="ChEBI" id="CHEBI:18420"/>
    </ligand>
</feature>
<dbReference type="InterPro" id="IPR036726">
    <property type="entry name" value="GTP1_OBG_dom_sf"/>
</dbReference>
<dbReference type="GO" id="GO:0005737">
    <property type="term" value="C:cytoplasm"/>
    <property type="evidence" value="ECO:0007669"/>
    <property type="project" value="UniProtKB-SubCell"/>
</dbReference>
<dbReference type="RefSeq" id="WP_085867244.1">
    <property type="nucleotide sequence ID" value="NZ_FWFQ01000003.1"/>
</dbReference>
<dbReference type="PROSITE" id="PS51710">
    <property type="entry name" value="G_OBG"/>
    <property type="match status" value="1"/>
</dbReference>
<dbReference type="NCBIfam" id="TIGR02729">
    <property type="entry name" value="Obg_CgtA"/>
    <property type="match status" value="1"/>
</dbReference>
<keyword evidence="12" id="KW-1185">Reference proteome</keyword>
<evidence type="ECO:0000256" key="4">
    <source>
        <dbReference type="ARBA" id="ARBA00022741"/>
    </source>
</evidence>
<comment type="cofactor">
    <cofactor evidence="8">
        <name>Mg(2+)</name>
        <dbReference type="ChEBI" id="CHEBI:18420"/>
    </cofactor>
</comment>
<dbReference type="GO" id="GO:0043022">
    <property type="term" value="F:ribosome binding"/>
    <property type="evidence" value="ECO:0007669"/>
    <property type="project" value="UniProtKB-ARBA"/>
</dbReference>
<dbReference type="EC" id="3.6.5.-" evidence="8"/>
<dbReference type="InterPro" id="IPR006169">
    <property type="entry name" value="GTP1_OBG_dom"/>
</dbReference>
<comment type="similarity">
    <text evidence="1 8">Belongs to the TRAFAC class OBG-HflX-like GTPase superfamily. OBG GTPase family.</text>
</comment>
<proteinExistence type="inferred from homology"/>
<feature type="binding site" evidence="8">
    <location>
        <begin position="166"/>
        <end position="173"/>
    </location>
    <ligand>
        <name>GTP</name>
        <dbReference type="ChEBI" id="CHEBI:37565"/>
    </ligand>
</feature>
<evidence type="ECO:0000256" key="2">
    <source>
        <dbReference type="ARBA" id="ARBA00022490"/>
    </source>
</evidence>
<dbReference type="InterPro" id="IPR006074">
    <property type="entry name" value="GTP1-OBG_CS"/>
</dbReference>
<keyword evidence="3 8" id="KW-0479">Metal-binding</keyword>
<comment type="subcellular location">
    <subcellularLocation>
        <location evidence="8">Cytoplasm</location>
    </subcellularLocation>
</comment>
<dbReference type="HAMAP" id="MF_01454">
    <property type="entry name" value="GTPase_Obg"/>
    <property type="match status" value="1"/>
</dbReference>
<dbReference type="PANTHER" id="PTHR11702:SF31">
    <property type="entry name" value="MITOCHONDRIAL RIBOSOME-ASSOCIATED GTPASE 2"/>
    <property type="match status" value="1"/>
</dbReference>
<dbReference type="PROSITE" id="PS51883">
    <property type="entry name" value="OBG"/>
    <property type="match status" value="1"/>
</dbReference>
<accession>A0A1Y5RND0</accession>
<dbReference type="Gene3D" id="3.40.50.300">
    <property type="entry name" value="P-loop containing nucleotide triphosphate hydrolases"/>
    <property type="match status" value="1"/>
</dbReference>
<dbReference type="InterPro" id="IPR014100">
    <property type="entry name" value="GTP-bd_Obg/CgtA"/>
</dbReference>
<feature type="binding site" evidence="8">
    <location>
        <begin position="212"/>
        <end position="215"/>
    </location>
    <ligand>
        <name>GTP</name>
        <dbReference type="ChEBI" id="CHEBI:37565"/>
    </ligand>
</feature>
<keyword evidence="2 8" id="KW-0963">Cytoplasm</keyword>
<keyword evidence="7 8" id="KW-0342">GTP-binding</keyword>
<evidence type="ECO:0000256" key="3">
    <source>
        <dbReference type="ARBA" id="ARBA00022723"/>
    </source>
</evidence>
<evidence type="ECO:0000259" key="10">
    <source>
        <dbReference type="PROSITE" id="PS51883"/>
    </source>
</evidence>
<protein>
    <recommendedName>
        <fullName evidence="8">GTPase Obg</fullName>
        <ecNumber evidence="8">3.6.5.-</ecNumber>
    </recommendedName>
    <alternativeName>
        <fullName evidence="8">GTP-binding protein Obg</fullName>
    </alternativeName>
</protein>
<dbReference type="InterPro" id="IPR027417">
    <property type="entry name" value="P-loop_NTPase"/>
</dbReference>
<feature type="binding site" evidence="8">
    <location>
        <begin position="191"/>
        <end position="195"/>
    </location>
    <ligand>
        <name>GTP</name>
        <dbReference type="ChEBI" id="CHEBI:37565"/>
    </ligand>
</feature>
<dbReference type="PRINTS" id="PR00326">
    <property type="entry name" value="GTP1OBG"/>
</dbReference>
<dbReference type="PANTHER" id="PTHR11702">
    <property type="entry name" value="DEVELOPMENTALLY REGULATED GTP-BINDING PROTEIN-RELATED"/>
    <property type="match status" value="1"/>
</dbReference>
<dbReference type="InterPro" id="IPR005225">
    <property type="entry name" value="Small_GTP-bd"/>
</dbReference>
<dbReference type="CDD" id="cd01898">
    <property type="entry name" value="Obg"/>
    <property type="match status" value="1"/>
</dbReference>
<dbReference type="InterPro" id="IPR006073">
    <property type="entry name" value="GTP-bd"/>
</dbReference>
<sequence length="348" mass="37084">MKFLDLAKVYIRSGAGGGGCVSFRREKFIEYGGPNGGDGGRGGDVWAEAVDGLNTLIDFRYQQHFFAKNGQPGMGNQRTGADGKDIVLRVPVGTEILDEDGETLIADITEVGQRVLLAKGGNGGFGNLHFKSATNQAPRRANPGQPGVERTLWLRLKLIADVGLLGLPNAGKSTFLAATSNARPKVADYPFTTLHPNLGVVGVDGVEFVVADIPGLIEGASEGRGLGDLFLGHVERCAVLLHLVDGTSGDPVKDYETIIGELEAYGGALAEKPRVTVLNKIDTLDAEERSFIREELEAAVGGPVLLMSGVTGEGVEAVLRTLRSQIDENRLRVRREETGGEEPEAWQP</sequence>
<evidence type="ECO:0000256" key="7">
    <source>
        <dbReference type="ARBA" id="ARBA00023134"/>
    </source>
</evidence>
<dbReference type="AlphaFoldDB" id="A0A1Y5RND0"/>
<keyword evidence="5 8" id="KW-0378">Hydrolase</keyword>
<dbReference type="OrthoDB" id="9807318at2"/>
<dbReference type="EMBL" id="FWFQ01000003">
    <property type="protein sequence ID" value="SLN18925.1"/>
    <property type="molecule type" value="Genomic_DNA"/>
</dbReference>
<dbReference type="GO" id="GO:0000287">
    <property type="term" value="F:magnesium ion binding"/>
    <property type="evidence" value="ECO:0007669"/>
    <property type="project" value="InterPro"/>
</dbReference>
<feature type="binding site" evidence="8">
    <location>
        <position position="173"/>
    </location>
    <ligand>
        <name>Mg(2+)</name>
        <dbReference type="ChEBI" id="CHEBI:18420"/>
    </ligand>
</feature>
<dbReference type="GO" id="GO:0005525">
    <property type="term" value="F:GTP binding"/>
    <property type="evidence" value="ECO:0007669"/>
    <property type="project" value="UniProtKB-UniRule"/>
</dbReference>
<dbReference type="Proteomes" id="UP000193409">
    <property type="component" value="Unassembled WGS sequence"/>
</dbReference>
<dbReference type="PIRSF" id="PIRSF002401">
    <property type="entry name" value="GTP_bd_Obg/CgtA"/>
    <property type="match status" value="1"/>
</dbReference>
<dbReference type="InterPro" id="IPR031167">
    <property type="entry name" value="G_OBG"/>
</dbReference>
<dbReference type="Pfam" id="PF01018">
    <property type="entry name" value="GTP1_OBG"/>
    <property type="match status" value="1"/>
</dbReference>
<keyword evidence="6 8" id="KW-0460">Magnesium</keyword>
<evidence type="ECO:0000256" key="6">
    <source>
        <dbReference type="ARBA" id="ARBA00022842"/>
    </source>
</evidence>
<name>A0A1Y5RND0_9RHOB</name>
<gene>
    <name evidence="11" type="primary">cgtA</name>
    <name evidence="8" type="synonym">obg</name>
    <name evidence="11" type="ORF">PSA7680_00675</name>
</gene>
<dbReference type="NCBIfam" id="NF008956">
    <property type="entry name" value="PRK12299.1"/>
    <property type="match status" value="1"/>
</dbReference>
<dbReference type="Gene3D" id="2.70.210.12">
    <property type="entry name" value="GTP1/OBG domain"/>
    <property type="match status" value="1"/>
</dbReference>
<comment type="function">
    <text evidence="8">An essential GTPase which binds GTP, GDP and possibly (p)ppGpp with moderate affinity, with high nucleotide exchange rates and a fairly low GTP hydrolysis rate. Plays a role in control of the cell cycle, stress response, ribosome biogenesis and in those bacteria that undergo differentiation, in morphogenesis control.</text>
</comment>
<dbReference type="SUPFAM" id="SSF82051">
    <property type="entry name" value="Obg GTP-binding protein N-terminal domain"/>
    <property type="match status" value="1"/>
</dbReference>
<dbReference type="SUPFAM" id="SSF52540">
    <property type="entry name" value="P-loop containing nucleoside triphosphate hydrolases"/>
    <property type="match status" value="1"/>
</dbReference>
<dbReference type="GO" id="GO:0003924">
    <property type="term" value="F:GTPase activity"/>
    <property type="evidence" value="ECO:0007669"/>
    <property type="project" value="UniProtKB-UniRule"/>
</dbReference>
<feature type="binding site" evidence="8">
    <location>
        <begin position="279"/>
        <end position="282"/>
    </location>
    <ligand>
        <name>GTP</name>
        <dbReference type="ChEBI" id="CHEBI:37565"/>
    </ligand>
</feature>
<dbReference type="PROSITE" id="PS00905">
    <property type="entry name" value="GTP1_OBG"/>
    <property type="match status" value="1"/>
</dbReference>
<reference evidence="11 12" key="1">
    <citation type="submission" date="2017-03" db="EMBL/GenBank/DDBJ databases">
        <authorList>
            <person name="Afonso C.L."/>
            <person name="Miller P.J."/>
            <person name="Scott M.A."/>
            <person name="Spackman E."/>
            <person name="Goraichik I."/>
            <person name="Dimitrov K.M."/>
            <person name="Suarez D.L."/>
            <person name="Swayne D.E."/>
        </authorList>
    </citation>
    <scope>NUCLEOTIDE SEQUENCE [LARGE SCALE GENOMIC DNA]</scope>
    <source>
        <strain evidence="11 12">CECT 7680</strain>
    </source>
</reference>
<dbReference type="NCBIfam" id="TIGR00231">
    <property type="entry name" value="small_GTP"/>
    <property type="match status" value="1"/>
</dbReference>
<dbReference type="InterPro" id="IPR045086">
    <property type="entry name" value="OBG_GTPase"/>
</dbReference>
<evidence type="ECO:0000313" key="12">
    <source>
        <dbReference type="Proteomes" id="UP000193409"/>
    </source>
</evidence>
<feature type="domain" description="OBG-type G" evidence="9">
    <location>
        <begin position="160"/>
        <end position="327"/>
    </location>
</feature>
<comment type="subunit">
    <text evidence="8">Monomer.</text>
</comment>
<feature type="binding site" evidence="8">
    <location>
        <begin position="308"/>
        <end position="310"/>
    </location>
    <ligand>
        <name>GTP</name>
        <dbReference type="ChEBI" id="CHEBI:37565"/>
    </ligand>
</feature>
<evidence type="ECO:0000259" key="9">
    <source>
        <dbReference type="PROSITE" id="PS51710"/>
    </source>
</evidence>
<evidence type="ECO:0000313" key="11">
    <source>
        <dbReference type="EMBL" id="SLN18925.1"/>
    </source>
</evidence>
<evidence type="ECO:0000256" key="1">
    <source>
        <dbReference type="ARBA" id="ARBA00007699"/>
    </source>
</evidence>
<evidence type="ECO:0000256" key="5">
    <source>
        <dbReference type="ARBA" id="ARBA00022801"/>
    </source>
</evidence>